<dbReference type="AlphaFoldDB" id="A0A9P1FXC9"/>
<keyword evidence="3" id="KW-1185">Reference proteome</keyword>
<sequence length="70" mass="7773">MRSGVRLWDIIVQDLYGGNALVFQTPSGGKVAFTPDDETFFNTTLSVLREARIASQVNDSPWLNMVEPIS</sequence>
<reference evidence="2" key="2">
    <citation type="submission" date="2024-04" db="EMBL/GenBank/DDBJ databases">
        <authorList>
            <person name="Chen Y."/>
            <person name="Shah S."/>
            <person name="Dougan E. K."/>
            <person name="Thang M."/>
            <person name="Chan C."/>
        </authorList>
    </citation>
    <scope>NUCLEOTIDE SEQUENCE [LARGE SCALE GENOMIC DNA]</scope>
</reference>
<dbReference type="OrthoDB" id="442075at2759"/>
<gene>
    <name evidence="1" type="ORF">C1SCF055_LOCUS17198</name>
</gene>
<accession>A0A9P1FXC9</accession>
<evidence type="ECO:0000313" key="3">
    <source>
        <dbReference type="Proteomes" id="UP001152797"/>
    </source>
</evidence>
<dbReference type="EMBL" id="CAMXCT030001446">
    <property type="protein sequence ID" value="CAL4777497.1"/>
    <property type="molecule type" value="Genomic_DNA"/>
</dbReference>
<organism evidence="1">
    <name type="scientific">Cladocopium goreaui</name>
    <dbReference type="NCBI Taxonomy" id="2562237"/>
    <lineage>
        <taxon>Eukaryota</taxon>
        <taxon>Sar</taxon>
        <taxon>Alveolata</taxon>
        <taxon>Dinophyceae</taxon>
        <taxon>Suessiales</taxon>
        <taxon>Symbiodiniaceae</taxon>
        <taxon>Cladocopium</taxon>
    </lineage>
</organism>
<proteinExistence type="predicted"/>
<comment type="caution">
    <text evidence="1">The sequence shown here is derived from an EMBL/GenBank/DDBJ whole genome shotgun (WGS) entry which is preliminary data.</text>
</comment>
<dbReference type="EMBL" id="CAMXCT010001446">
    <property type="protein sequence ID" value="CAI3990185.1"/>
    <property type="molecule type" value="Genomic_DNA"/>
</dbReference>
<name>A0A9P1FXC9_9DINO</name>
<evidence type="ECO:0000313" key="1">
    <source>
        <dbReference type="EMBL" id="CAI3990185.1"/>
    </source>
</evidence>
<dbReference type="Proteomes" id="UP001152797">
    <property type="component" value="Unassembled WGS sequence"/>
</dbReference>
<dbReference type="EMBL" id="CAMXCT020001446">
    <property type="protein sequence ID" value="CAL1143560.1"/>
    <property type="molecule type" value="Genomic_DNA"/>
</dbReference>
<evidence type="ECO:0000313" key="2">
    <source>
        <dbReference type="EMBL" id="CAL1143560.1"/>
    </source>
</evidence>
<reference evidence="1" key="1">
    <citation type="submission" date="2022-10" db="EMBL/GenBank/DDBJ databases">
        <authorList>
            <person name="Chen Y."/>
            <person name="Dougan E. K."/>
            <person name="Chan C."/>
            <person name="Rhodes N."/>
            <person name="Thang M."/>
        </authorList>
    </citation>
    <scope>NUCLEOTIDE SEQUENCE</scope>
</reference>
<protein>
    <submittedName>
        <fullName evidence="1">Uncharacterized protein</fullName>
    </submittedName>
</protein>